<keyword evidence="2" id="KW-0456">Lyase</keyword>
<comment type="catalytic activity">
    <reaction evidence="12">
        <text>(2S,3S)-3-hydroxy-2-methylbutanoyl-CoA = (2E)-2-methylbut-2-enoyl-CoA + H2O</text>
        <dbReference type="Rhea" id="RHEA:31119"/>
        <dbReference type="ChEBI" id="CHEBI:15377"/>
        <dbReference type="ChEBI" id="CHEBI:57312"/>
        <dbReference type="ChEBI" id="CHEBI:57337"/>
    </reaction>
    <physiologicalReaction direction="right-to-left" evidence="12">
        <dbReference type="Rhea" id="RHEA:31121"/>
    </physiologicalReaction>
</comment>
<evidence type="ECO:0000256" key="9">
    <source>
        <dbReference type="ARBA" id="ARBA00036336"/>
    </source>
</evidence>
<protein>
    <recommendedName>
        <fullName evidence="17">Peroxisomal bifunctional enzyme</fullName>
    </recommendedName>
    <alternativeName>
        <fullName evidence="18">Multifunctional enzyme 1</fullName>
    </alternativeName>
</protein>
<dbReference type="Gene3D" id="3.90.226.10">
    <property type="entry name" value="2-enoyl-CoA Hydratase, Chain A, domain 1"/>
    <property type="match status" value="1"/>
</dbReference>
<dbReference type="SUPFAM" id="SSF52096">
    <property type="entry name" value="ClpP/crotonase"/>
    <property type="match status" value="1"/>
</dbReference>
<dbReference type="GO" id="GO:0005777">
    <property type="term" value="C:peroxisome"/>
    <property type="evidence" value="ECO:0007669"/>
    <property type="project" value="TreeGrafter"/>
</dbReference>
<dbReference type="PANTHER" id="PTHR23309:SF49">
    <property type="entry name" value="PEROXISOMAL BIFUNCTIONAL ENZYME"/>
    <property type="match status" value="1"/>
</dbReference>
<evidence type="ECO:0000256" key="16">
    <source>
        <dbReference type="ARBA" id="ARBA00038365"/>
    </source>
</evidence>
<evidence type="ECO:0000256" key="19">
    <source>
        <dbReference type="ARBA" id="ARBA00048911"/>
    </source>
</evidence>
<evidence type="ECO:0000256" key="12">
    <source>
        <dbReference type="ARBA" id="ARBA00036472"/>
    </source>
</evidence>
<dbReference type="InterPro" id="IPR029045">
    <property type="entry name" value="ClpP/crotonase-like_dom_sf"/>
</dbReference>
<comment type="catalytic activity">
    <reaction evidence="8">
        <text>a (3Z)-enoyl-CoA = a 4-saturated (2E)-enoyl-CoA</text>
        <dbReference type="Rhea" id="RHEA:45900"/>
        <dbReference type="ChEBI" id="CHEBI:85097"/>
        <dbReference type="ChEBI" id="CHEBI:85489"/>
        <dbReference type="EC" id="5.3.3.8"/>
    </reaction>
    <physiologicalReaction direction="left-to-right" evidence="8">
        <dbReference type="Rhea" id="RHEA:45901"/>
    </physiologicalReaction>
</comment>
<evidence type="ECO:0000256" key="6">
    <source>
        <dbReference type="ARBA" id="ARBA00035909"/>
    </source>
</evidence>
<evidence type="ECO:0000256" key="1">
    <source>
        <dbReference type="ARBA" id="ARBA00023235"/>
    </source>
</evidence>
<comment type="catalytic activity">
    <reaction evidence="20">
        <text>(3S)-hydroxyhexadecanedioyl-CoA + NAD(+) = 3-oxohexadecanedioyl-CoA + NADH + H(+)</text>
        <dbReference type="Rhea" id="RHEA:40267"/>
        <dbReference type="ChEBI" id="CHEBI:15378"/>
        <dbReference type="ChEBI" id="CHEBI:57540"/>
        <dbReference type="ChEBI" id="CHEBI:57945"/>
        <dbReference type="ChEBI" id="CHEBI:77080"/>
        <dbReference type="ChEBI" id="CHEBI:77081"/>
    </reaction>
    <physiologicalReaction direction="left-to-right" evidence="20">
        <dbReference type="Rhea" id="RHEA:40268"/>
    </physiologicalReaction>
</comment>
<comment type="catalytic activity">
    <reaction evidence="10">
        <text>(3E)-hexenoyl-CoA = (2E)-hexenoyl-CoA</text>
        <dbReference type="Rhea" id="RHEA:45736"/>
        <dbReference type="ChEBI" id="CHEBI:62077"/>
        <dbReference type="ChEBI" id="CHEBI:84790"/>
    </reaction>
    <physiologicalReaction direction="left-to-right" evidence="10">
        <dbReference type="Rhea" id="RHEA:45737"/>
    </physiologicalReaction>
</comment>
<comment type="catalytic activity">
    <reaction evidence="6">
        <text>a 4-saturated-(3S)-3-hydroxyacyl-CoA = a (3E)-enoyl-CoA + H2O</text>
        <dbReference type="Rhea" id="RHEA:20724"/>
        <dbReference type="ChEBI" id="CHEBI:15377"/>
        <dbReference type="ChEBI" id="CHEBI:58521"/>
        <dbReference type="ChEBI" id="CHEBI:137480"/>
        <dbReference type="EC" id="4.2.1.17"/>
    </reaction>
    <physiologicalReaction direction="left-to-right" evidence="6">
        <dbReference type="Rhea" id="RHEA:20725"/>
    </physiologicalReaction>
</comment>
<accession>A0A146LYM4</accession>
<evidence type="ECO:0000256" key="18">
    <source>
        <dbReference type="ARBA" id="ARBA00042031"/>
    </source>
</evidence>
<dbReference type="Pfam" id="PF00378">
    <property type="entry name" value="ECH_1"/>
    <property type="match status" value="1"/>
</dbReference>
<dbReference type="CDD" id="cd06558">
    <property type="entry name" value="crotonase-like"/>
    <property type="match status" value="1"/>
</dbReference>
<evidence type="ECO:0000313" key="21">
    <source>
        <dbReference type="EMBL" id="JAQ11782.1"/>
    </source>
</evidence>
<evidence type="ECO:0000256" key="17">
    <source>
        <dbReference type="ARBA" id="ARBA00039632"/>
    </source>
</evidence>
<evidence type="ECO:0000256" key="10">
    <source>
        <dbReference type="ARBA" id="ARBA00036353"/>
    </source>
</evidence>
<gene>
    <name evidence="21" type="primary">MFPA</name>
    <name evidence="21" type="ORF">g.25488</name>
</gene>
<comment type="catalytic activity">
    <reaction evidence="4">
        <text>(3S)-hydroxydecanoyl-CoA = (2E)-decenoyl-CoA + H2O</text>
        <dbReference type="Rhea" id="RHEA:31191"/>
        <dbReference type="ChEBI" id="CHEBI:15377"/>
        <dbReference type="ChEBI" id="CHEBI:61406"/>
        <dbReference type="ChEBI" id="CHEBI:62616"/>
    </reaction>
    <physiologicalReaction direction="right-to-left" evidence="4">
        <dbReference type="Rhea" id="RHEA:31193"/>
    </physiologicalReaction>
</comment>
<comment type="catalytic activity">
    <reaction evidence="7">
        <text>a (3E)-enoyl-CoA = a 4-saturated (2E)-enoyl-CoA</text>
        <dbReference type="Rhea" id="RHEA:45228"/>
        <dbReference type="ChEBI" id="CHEBI:58521"/>
        <dbReference type="ChEBI" id="CHEBI:85097"/>
        <dbReference type="EC" id="5.3.3.8"/>
    </reaction>
    <physiologicalReaction direction="left-to-right" evidence="7">
        <dbReference type="Rhea" id="RHEA:45229"/>
    </physiologicalReaction>
</comment>
<comment type="catalytic activity">
    <reaction evidence="19">
        <text>a (3S)-3-hydroxyacyl-CoA + NAD(+) = a 3-oxoacyl-CoA + NADH + H(+)</text>
        <dbReference type="Rhea" id="RHEA:22432"/>
        <dbReference type="ChEBI" id="CHEBI:15378"/>
        <dbReference type="ChEBI" id="CHEBI:57318"/>
        <dbReference type="ChEBI" id="CHEBI:57540"/>
        <dbReference type="ChEBI" id="CHEBI:57945"/>
        <dbReference type="ChEBI" id="CHEBI:90726"/>
        <dbReference type="EC" id="1.1.1.35"/>
    </reaction>
    <physiologicalReaction direction="left-to-right" evidence="19">
        <dbReference type="Rhea" id="RHEA:22433"/>
    </physiologicalReaction>
</comment>
<evidence type="ECO:0000256" key="3">
    <source>
        <dbReference type="ARBA" id="ARBA00023268"/>
    </source>
</evidence>
<comment type="similarity">
    <text evidence="16">In the C-terminal section; belongs to the 3-hydroxyacyl-CoA dehydrogenase family.</text>
</comment>
<keyword evidence="1" id="KW-0413">Isomerase</keyword>
<dbReference type="GO" id="GO:0006635">
    <property type="term" value="P:fatty acid beta-oxidation"/>
    <property type="evidence" value="ECO:0007669"/>
    <property type="project" value="TreeGrafter"/>
</dbReference>
<dbReference type="AlphaFoldDB" id="A0A146LYM4"/>
<organism evidence="21">
    <name type="scientific">Lygus hesperus</name>
    <name type="common">Western plant bug</name>
    <dbReference type="NCBI Taxonomy" id="30085"/>
    <lineage>
        <taxon>Eukaryota</taxon>
        <taxon>Metazoa</taxon>
        <taxon>Ecdysozoa</taxon>
        <taxon>Arthropoda</taxon>
        <taxon>Hexapoda</taxon>
        <taxon>Insecta</taxon>
        <taxon>Pterygota</taxon>
        <taxon>Neoptera</taxon>
        <taxon>Paraneoptera</taxon>
        <taxon>Hemiptera</taxon>
        <taxon>Heteroptera</taxon>
        <taxon>Panheteroptera</taxon>
        <taxon>Cimicomorpha</taxon>
        <taxon>Miridae</taxon>
        <taxon>Mirini</taxon>
        <taxon>Lygus</taxon>
    </lineage>
</organism>
<evidence type="ECO:0000256" key="11">
    <source>
        <dbReference type="ARBA" id="ARBA00036370"/>
    </source>
</evidence>
<comment type="catalytic activity">
    <reaction evidence="13">
        <text>(3E,5Z)-tetradecadienoyl-CoA = (2E,5Z)-tetradecadienoyl-CoA</text>
        <dbReference type="Rhea" id="RHEA:47464"/>
        <dbReference type="ChEBI" id="CHEBI:71586"/>
        <dbReference type="ChEBI" id="CHEBI:87701"/>
    </reaction>
    <physiologicalReaction direction="right-to-left" evidence="13">
        <dbReference type="Rhea" id="RHEA:47466"/>
    </physiologicalReaction>
</comment>
<dbReference type="GO" id="GO:0004165">
    <property type="term" value="F:delta(3)-delta(2)-enoyl-CoA isomerase activity"/>
    <property type="evidence" value="ECO:0007669"/>
    <property type="project" value="UniProtKB-EC"/>
</dbReference>
<evidence type="ECO:0000256" key="8">
    <source>
        <dbReference type="ARBA" id="ARBA00035959"/>
    </source>
</evidence>
<dbReference type="EMBL" id="GDHC01006847">
    <property type="protein sequence ID" value="JAQ11782.1"/>
    <property type="molecule type" value="Transcribed_RNA"/>
</dbReference>
<evidence type="ECO:0000256" key="4">
    <source>
        <dbReference type="ARBA" id="ARBA00035760"/>
    </source>
</evidence>
<comment type="catalytic activity">
    <reaction evidence="9">
        <text>(3Z)-hexenoyl-CoA = (2E)-hexenoyl-CoA</text>
        <dbReference type="Rhea" id="RHEA:45748"/>
        <dbReference type="ChEBI" id="CHEBI:62077"/>
        <dbReference type="ChEBI" id="CHEBI:85415"/>
    </reaction>
    <physiologicalReaction direction="left-to-right" evidence="9">
        <dbReference type="Rhea" id="RHEA:45749"/>
    </physiologicalReaction>
</comment>
<evidence type="ECO:0000256" key="13">
    <source>
        <dbReference type="ARBA" id="ARBA00036570"/>
    </source>
</evidence>
<comment type="catalytic activity">
    <reaction evidence="14">
        <text>(3E)-decenoyl-CoA = (2E)-decenoyl-CoA</text>
        <dbReference type="Rhea" id="RHEA:45752"/>
        <dbReference type="ChEBI" id="CHEBI:61406"/>
        <dbReference type="ChEBI" id="CHEBI:84793"/>
    </reaction>
    <physiologicalReaction direction="left-to-right" evidence="14">
        <dbReference type="Rhea" id="RHEA:45753"/>
    </physiologicalReaction>
</comment>
<dbReference type="PANTHER" id="PTHR23309">
    <property type="entry name" value="3-HYDROXYACYL-COA DEHYROGENASE"/>
    <property type="match status" value="1"/>
</dbReference>
<evidence type="ECO:0000256" key="20">
    <source>
        <dbReference type="ARBA" id="ARBA00049448"/>
    </source>
</evidence>
<evidence type="ECO:0000256" key="2">
    <source>
        <dbReference type="ARBA" id="ARBA00023239"/>
    </source>
</evidence>
<keyword evidence="3" id="KW-0511">Multifunctional enzyme</keyword>
<dbReference type="GO" id="GO:0003857">
    <property type="term" value="F:(3S)-3-hydroxyacyl-CoA dehydrogenase (NAD+) activity"/>
    <property type="evidence" value="ECO:0007669"/>
    <property type="project" value="UniProtKB-EC"/>
</dbReference>
<evidence type="ECO:0000256" key="15">
    <source>
        <dbReference type="ARBA" id="ARBA00036989"/>
    </source>
</evidence>
<sequence length="201" mass="21640">KVKKLRYMDGRMAAEVVTVVSIEDGVAIVQINNPPVNAFNIHVHEGCMQALKQCYENDQVIGCVIIGVGNYFVAGADIVEINALIDGREAVTENYLRNGHRLYNMVEQGTKPCVAAINGICFGGGCELAMCCSHRVASNSAKLGLPEMQLGLIPGLGGTQRCPRLIGFEQAAKFILSSKILKTEEANVCGLIDDIANDEQD</sequence>
<comment type="catalytic activity">
    <reaction evidence="5">
        <text>(3E,5Z)-octadienoyl-CoA = (2E,5Z)-octadienoyl-CoA</text>
        <dbReference type="Rhea" id="RHEA:49932"/>
        <dbReference type="ChEBI" id="CHEBI:85108"/>
        <dbReference type="ChEBI" id="CHEBI:131990"/>
    </reaction>
    <physiologicalReaction direction="right-to-left" evidence="5">
        <dbReference type="Rhea" id="RHEA:49934"/>
    </physiologicalReaction>
</comment>
<proteinExistence type="inferred from homology"/>
<reference evidence="21" key="1">
    <citation type="journal article" date="2016" name="Gigascience">
        <title>De novo construction of an expanded transcriptome assembly for the western tarnished plant bug, Lygus hesperus.</title>
        <authorList>
            <person name="Tassone E.E."/>
            <person name="Geib S.M."/>
            <person name="Hall B."/>
            <person name="Fabrick J.A."/>
            <person name="Brent C.S."/>
            <person name="Hull J.J."/>
        </authorList>
    </citation>
    <scope>NUCLEOTIDE SEQUENCE</scope>
</reference>
<dbReference type="GO" id="GO:0004300">
    <property type="term" value="F:enoyl-CoA hydratase activity"/>
    <property type="evidence" value="ECO:0007669"/>
    <property type="project" value="UniProtKB-EC"/>
</dbReference>
<evidence type="ECO:0000256" key="14">
    <source>
        <dbReference type="ARBA" id="ARBA00036656"/>
    </source>
</evidence>
<comment type="catalytic activity">
    <reaction evidence="11">
        <text>(3S)-hydroxyhexanoyl-CoA = (2E)-hexenoyl-CoA + H2O</text>
        <dbReference type="Rhea" id="RHEA:30547"/>
        <dbReference type="ChEBI" id="CHEBI:15377"/>
        <dbReference type="ChEBI" id="CHEBI:62075"/>
        <dbReference type="ChEBI" id="CHEBI:62077"/>
    </reaction>
    <physiologicalReaction direction="right-to-left" evidence="11">
        <dbReference type="Rhea" id="RHEA:30549"/>
    </physiologicalReaction>
</comment>
<feature type="non-terminal residue" evidence="21">
    <location>
        <position position="1"/>
    </location>
</feature>
<comment type="catalytic activity">
    <reaction evidence="15">
        <text>(2E)-hexadecenedioyl-CoA + H2O = (3S)-hydroxyhexadecanedioyl-CoA</text>
        <dbReference type="Rhea" id="RHEA:40259"/>
        <dbReference type="ChEBI" id="CHEBI:15377"/>
        <dbReference type="ChEBI" id="CHEBI:77075"/>
        <dbReference type="ChEBI" id="CHEBI:77080"/>
    </reaction>
    <physiologicalReaction direction="left-to-right" evidence="15">
        <dbReference type="Rhea" id="RHEA:40260"/>
    </physiologicalReaction>
</comment>
<evidence type="ECO:0000256" key="7">
    <source>
        <dbReference type="ARBA" id="ARBA00035949"/>
    </source>
</evidence>
<name>A0A146LYM4_LYGHE</name>
<dbReference type="InterPro" id="IPR001753">
    <property type="entry name" value="Enoyl-CoA_hydra/iso"/>
</dbReference>
<evidence type="ECO:0000256" key="5">
    <source>
        <dbReference type="ARBA" id="ARBA00035863"/>
    </source>
</evidence>